<keyword evidence="4" id="KW-0997">Cell inner membrane</keyword>
<evidence type="ECO:0000313" key="11">
    <source>
        <dbReference type="EMBL" id="QOR70376.1"/>
    </source>
</evidence>
<evidence type="ECO:0000259" key="10">
    <source>
        <dbReference type="PROSITE" id="PS50928"/>
    </source>
</evidence>
<evidence type="ECO:0000256" key="8">
    <source>
        <dbReference type="RuleBase" id="RU363032"/>
    </source>
</evidence>
<keyword evidence="6 8" id="KW-1133">Transmembrane helix</keyword>
<comment type="similarity">
    <text evidence="8">Belongs to the binding-protein-dependent transport system permease family.</text>
</comment>
<dbReference type="InterPro" id="IPR035906">
    <property type="entry name" value="MetI-like_sf"/>
</dbReference>
<feature type="transmembrane region" description="Helical" evidence="8">
    <location>
        <begin position="374"/>
        <end position="397"/>
    </location>
</feature>
<feature type="transmembrane region" description="Helical" evidence="8">
    <location>
        <begin position="565"/>
        <end position="584"/>
    </location>
</feature>
<reference evidence="11 12" key="1">
    <citation type="submission" date="2020-10" db="EMBL/GenBank/DDBJ databases">
        <title>Haloactinobacterium sp. RN3S43, a bacterium isolated from saline soil.</title>
        <authorList>
            <person name="Sun J.-Q."/>
        </authorList>
    </citation>
    <scope>NUCLEOTIDE SEQUENCE [LARGE SCALE GENOMIC DNA]</scope>
    <source>
        <strain evidence="11 12">RN3S43</strain>
    </source>
</reference>
<evidence type="ECO:0000256" key="6">
    <source>
        <dbReference type="ARBA" id="ARBA00022989"/>
    </source>
</evidence>
<keyword evidence="12" id="KW-1185">Reference proteome</keyword>
<feature type="domain" description="ABC transmembrane type-1" evidence="10">
    <location>
        <begin position="431"/>
        <end position="629"/>
    </location>
</feature>
<feature type="transmembrane region" description="Helical" evidence="8">
    <location>
        <begin position="468"/>
        <end position="495"/>
    </location>
</feature>
<feature type="compositionally biased region" description="Gly residues" evidence="9">
    <location>
        <begin position="52"/>
        <end position="63"/>
    </location>
</feature>
<evidence type="ECO:0000313" key="12">
    <source>
        <dbReference type="Proteomes" id="UP000593758"/>
    </source>
</evidence>
<feature type="transmembrane region" description="Helical" evidence="8">
    <location>
        <begin position="507"/>
        <end position="529"/>
    </location>
</feature>
<name>A0A7M1SS35_9MICO</name>
<sequence>MDGDSHRVTRARSGRPEADAPAVPTGRTAPPLTGGEVDVGYGAITDVNFTPGGDGTGGSGHAGGHGRGRGTGRPGLGLTRTLIWILAAAVPLTFLGVFFAYPVASLIGRGFVTDGILDLGGFGEVFARPRTWRIVRLTLTQAILGTTGAVLLGIPGAYVLYRCTFPGQRLVRAVVTIPFVLPTVVVGVAFRTLLADSGPLGFLGLDGTFTAIILALVFFNYAVVVRTVGGMWERLDPRTEQAARALGASPARAFLTVTLPALTPAIASAASVVFLFCATAFGVVLVLGGIQFGTIETEIWIQTTQFLDLRAAAVLSMMQLVVVAGSLALFARTRARRERALRLQPAHPASRARNSGQPGFKGRKFGPWRAGADLLPAAVTAAVVGVLVLLPLGTLLIRSLRTPSGWGLGNYVALGTTGGDNALTVTVWEAAANSLRIAVDATVLAVVMGVLVALVLSRRPRHPAARQAIGWMDSLVMLPLGVSAVTVGFGFLITLDAPPLDLRSSPVLIPIAQAIVAMPLVVRTVLPVLRAIDPRLREAATVLGASPARVLAAVELPFLIRSMGLAIGFAFAVSLGEFGATAFLSRPDRPTLPVVIFRLIGQPGAENYGMALAASVVLALLTAGVMGLAERLRGERAGEF</sequence>
<protein>
    <submittedName>
        <fullName evidence="11">Iron ABC transporter permease</fullName>
    </submittedName>
</protein>
<feature type="transmembrane region" description="Helical" evidence="8">
    <location>
        <begin position="272"/>
        <end position="292"/>
    </location>
</feature>
<proteinExistence type="inferred from homology"/>
<feature type="domain" description="ABC transmembrane type-1" evidence="10">
    <location>
        <begin position="135"/>
        <end position="328"/>
    </location>
</feature>
<evidence type="ECO:0000256" key="1">
    <source>
        <dbReference type="ARBA" id="ARBA00004429"/>
    </source>
</evidence>
<organism evidence="11 12">
    <name type="scientific">Ruania alkalisoli</name>
    <dbReference type="NCBI Taxonomy" id="2779775"/>
    <lineage>
        <taxon>Bacteria</taxon>
        <taxon>Bacillati</taxon>
        <taxon>Actinomycetota</taxon>
        <taxon>Actinomycetes</taxon>
        <taxon>Micrococcales</taxon>
        <taxon>Ruaniaceae</taxon>
        <taxon>Ruania</taxon>
    </lineage>
</organism>
<evidence type="ECO:0000256" key="3">
    <source>
        <dbReference type="ARBA" id="ARBA00022475"/>
    </source>
</evidence>
<feature type="region of interest" description="Disordered" evidence="9">
    <location>
        <begin position="1"/>
        <end position="36"/>
    </location>
</feature>
<dbReference type="KEGG" id="halt:IM660_17550"/>
<dbReference type="PANTHER" id="PTHR43357:SF4">
    <property type="entry name" value="INNER MEMBRANE ABC TRANSPORTER PERMEASE PROTEIN YDCV"/>
    <property type="match status" value="1"/>
</dbReference>
<dbReference type="GO" id="GO:0055085">
    <property type="term" value="P:transmembrane transport"/>
    <property type="evidence" value="ECO:0007669"/>
    <property type="project" value="InterPro"/>
</dbReference>
<evidence type="ECO:0000256" key="5">
    <source>
        <dbReference type="ARBA" id="ARBA00022692"/>
    </source>
</evidence>
<evidence type="ECO:0000256" key="9">
    <source>
        <dbReference type="SAM" id="MobiDB-lite"/>
    </source>
</evidence>
<keyword evidence="3" id="KW-1003">Cell membrane</keyword>
<keyword evidence="2 8" id="KW-0813">Transport</keyword>
<feature type="transmembrane region" description="Helical" evidence="8">
    <location>
        <begin position="312"/>
        <end position="331"/>
    </location>
</feature>
<evidence type="ECO:0000256" key="7">
    <source>
        <dbReference type="ARBA" id="ARBA00023136"/>
    </source>
</evidence>
<dbReference type="PROSITE" id="PS50928">
    <property type="entry name" value="ABC_TM1"/>
    <property type="match status" value="2"/>
</dbReference>
<feature type="transmembrane region" description="Helical" evidence="8">
    <location>
        <begin position="82"/>
        <end position="104"/>
    </location>
</feature>
<dbReference type="Proteomes" id="UP000593758">
    <property type="component" value="Chromosome"/>
</dbReference>
<gene>
    <name evidence="11" type="ORF">IM660_17550</name>
</gene>
<keyword evidence="5 8" id="KW-0812">Transmembrane</keyword>
<dbReference type="EMBL" id="CP063169">
    <property type="protein sequence ID" value="QOR70376.1"/>
    <property type="molecule type" value="Genomic_DNA"/>
</dbReference>
<feature type="transmembrane region" description="Helical" evidence="8">
    <location>
        <begin position="608"/>
        <end position="629"/>
    </location>
</feature>
<evidence type="ECO:0000256" key="2">
    <source>
        <dbReference type="ARBA" id="ARBA00022448"/>
    </source>
</evidence>
<keyword evidence="7 8" id="KW-0472">Membrane</keyword>
<comment type="subcellular location">
    <subcellularLocation>
        <location evidence="1">Cell inner membrane</location>
        <topology evidence="1">Multi-pass membrane protein</topology>
    </subcellularLocation>
    <subcellularLocation>
        <location evidence="8">Cell membrane</location>
        <topology evidence="8">Multi-pass membrane protein</topology>
    </subcellularLocation>
</comment>
<dbReference type="SUPFAM" id="SSF161098">
    <property type="entry name" value="MetI-like"/>
    <property type="match status" value="2"/>
</dbReference>
<feature type="region of interest" description="Disordered" evidence="9">
    <location>
        <begin position="50"/>
        <end position="72"/>
    </location>
</feature>
<feature type="transmembrane region" description="Helical" evidence="8">
    <location>
        <begin position="437"/>
        <end position="456"/>
    </location>
</feature>
<feature type="transmembrane region" description="Helical" evidence="8">
    <location>
        <begin position="139"/>
        <end position="161"/>
    </location>
</feature>
<feature type="transmembrane region" description="Helical" evidence="8">
    <location>
        <begin position="200"/>
        <end position="224"/>
    </location>
</feature>
<dbReference type="AlphaFoldDB" id="A0A7M1SS35"/>
<dbReference type="InterPro" id="IPR000515">
    <property type="entry name" value="MetI-like"/>
</dbReference>
<dbReference type="Gene3D" id="1.10.3720.10">
    <property type="entry name" value="MetI-like"/>
    <property type="match status" value="2"/>
</dbReference>
<dbReference type="GO" id="GO:0005886">
    <property type="term" value="C:plasma membrane"/>
    <property type="evidence" value="ECO:0007669"/>
    <property type="project" value="UniProtKB-SubCell"/>
</dbReference>
<dbReference type="CDD" id="cd06261">
    <property type="entry name" value="TM_PBP2"/>
    <property type="match status" value="2"/>
</dbReference>
<evidence type="ECO:0000256" key="4">
    <source>
        <dbReference type="ARBA" id="ARBA00022519"/>
    </source>
</evidence>
<feature type="transmembrane region" description="Helical" evidence="8">
    <location>
        <begin position="173"/>
        <end position="194"/>
    </location>
</feature>
<dbReference type="PANTHER" id="PTHR43357">
    <property type="entry name" value="INNER MEMBRANE ABC TRANSPORTER PERMEASE PROTEIN YDCV"/>
    <property type="match status" value="1"/>
</dbReference>
<accession>A0A7M1SS35</accession>
<dbReference type="Pfam" id="PF00528">
    <property type="entry name" value="BPD_transp_1"/>
    <property type="match status" value="1"/>
</dbReference>